<dbReference type="InterPro" id="IPR009057">
    <property type="entry name" value="Homeodomain-like_sf"/>
</dbReference>
<reference evidence="11" key="1">
    <citation type="submission" date="2022-01" db="EMBL/GenBank/DDBJ databases">
        <authorList>
            <person name="Criscuolo A."/>
        </authorList>
    </citation>
    <scope>NUCLEOTIDE SEQUENCE</scope>
    <source>
        <strain evidence="11">CIP111891</strain>
    </source>
</reference>
<evidence type="ECO:0000256" key="1">
    <source>
        <dbReference type="ARBA" id="ARBA00004496"/>
    </source>
</evidence>
<dbReference type="Pfam" id="PF00072">
    <property type="entry name" value="Response_reg"/>
    <property type="match status" value="1"/>
</dbReference>
<dbReference type="Gene3D" id="3.40.50.2300">
    <property type="match status" value="1"/>
</dbReference>
<dbReference type="PROSITE" id="PS01124">
    <property type="entry name" value="HTH_ARAC_FAMILY_2"/>
    <property type="match status" value="1"/>
</dbReference>
<dbReference type="SUPFAM" id="SSF46689">
    <property type="entry name" value="Homeodomain-like"/>
    <property type="match status" value="2"/>
</dbReference>
<dbReference type="PRINTS" id="PR00032">
    <property type="entry name" value="HTHARAC"/>
</dbReference>
<dbReference type="InterPro" id="IPR011006">
    <property type="entry name" value="CheY-like_superfamily"/>
</dbReference>
<evidence type="ECO:0000256" key="5">
    <source>
        <dbReference type="ARBA" id="ARBA00023015"/>
    </source>
</evidence>
<feature type="domain" description="HTH araC/xylS-type" evidence="9">
    <location>
        <begin position="250"/>
        <end position="349"/>
    </location>
</feature>
<evidence type="ECO:0000313" key="12">
    <source>
        <dbReference type="Proteomes" id="UP000838821"/>
    </source>
</evidence>
<gene>
    <name evidence="11" type="primary">cheB_2</name>
    <name evidence="11" type="ORF">PAECIP111891_00141</name>
</gene>
<keyword evidence="6" id="KW-0238">DNA-binding</keyword>
<dbReference type="Proteomes" id="UP000838821">
    <property type="component" value="Unassembled WGS sequence"/>
</dbReference>
<evidence type="ECO:0000259" key="9">
    <source>
        <dbReference type="PROSITE" id="PS01124"/>
    </source>
</evidence>
<keyword evidence="11" id="KW-0378">Hydrolase</keyword>
<evidence type="ECO:0000259" key="10">
    <source>
        <dbReference type="PROSITE" id="PS50110"/>
    </source>
</evidence>
<feature type="domain" description="Response regulatory" evidence="10">
    <location>
        <begin position="3"/>
        <end position="120"/>
    </location>
</feature>
<keyword evidence="7" id="KW-0804">Transcription</keyword>
<evidence type="ECO:0000256" key="6">
    <source>
        <dbReference type="ARBA" id="ARBA00023125"/>
    </source>
</evidence>
<comment type="subcellular location">
    <subcellularLocation>
        <location evidence="1">Cytoplasm</location>
    </subcellularLocation>
</comment>
<dbReference type="EMBL" id="CAKMMW010000001">
    <property type="protein sequence ID" value="CAH1191920.1"/>
    <property type="molecule type" value="Genomic_DNA"/>
</dbReference>
<evidence type="ECO:0000256" key="4">
    <source>
        <dbReference type="ARBA" id="ARBA00023012"/>
    </source>
</evidence>
<dbReference type="InterPro" id="IPR001789">
    <property type="entry name" value="Sig_transdc_resp-reg_receiver"/>
</dbReference>
<proteinExistence type="predicted"/>
<keyword evidence="5" id="KW-0805">Transcription regulation</keyword>
<evidence type="ECO:0000256" key="8">
    <source>
        <dbReference type="PROSITE-ProRule" id="PRU00169"/>
    </source>
</evidence>
<protein>
    <submittedName>
        <fullName evidence="11">Protein-glutamate methylesterase/protein-glutamine glutaminase</fullName>
        <ecNumber evidence="11">3.5.1.44</ecNumber>
    </submittedName>
</protein>
<dbReference type="InterPro" id="IPR018060">
    <property type="entry name" value="HTH_AraC"/>
</dbReference>
<evidence type="ECO:0000256" key="7">
    <source>
        <dbReference type="ARBA" id="ARBA00023163"/>
    </source>
</evidence>
<dbReference type="EC" id="3.5.1.44" evidence="11"/>
<comment type="caution">
    <text evidence="11">The sequence shown here is derived from an EMBL/GenBank/DDBJ whole genome shotgun (WGS) entry which is preliminary data.</text>
</comment>
<dbReference type="PANTHER" id="PTHR42713:SF3">
    <property type="entry name" value="TRANSCRIPTIONAL REGULATORY PROTEIN HPTR"/>
    <property type="match status" value="1"/>
</dbReference>
<keyword evidence="3 8" id="KW-0597">Phosphoprotein</keyword>
<sequence>MYKVLIVDDEIMIKRSLCKLIAESPYGFEVIGEADDGMEALALCEKLRPDLLITDISMPVMDGLELIREVRRRKRDMEIIIISGYGDFAYAQQALRQDVTDYLLKPLKEEQLYELLSDIDGRFKERHKVATGRSQWVKQSKARSEAVSEQLWLLNEEEALQLMKEMVQKLREEGVSDEVARSCTEDLLTMVEAELLHRSGGGMSESSKPFLTEGNEMPLEGWLVQARGSLKDLAEKVRASRNWGQRQSIAKAIDYIVLNYFQEDISLQKAAEKSGMSLSYFSRCFKDELGLSFTDYVIKLRMEKVKELLKAPGVRASEAALAVGYEDYPHFTKTFKKYYGLSPNEYKKRVTGS</sequence>
<dbReference type="SUPFAM" id="SSF52172">
    <property type="entry name" value="CheY-like"/>
    <property type="match status" value="1"/>
</dbReference>
<keyword evidence="2" id="KW-0963">Cytoplasm</keyword>
<dbReference type="Gene3D" id="1.10.10.60">
    <property type="entry name" value="Homeodomain-like"/>
    <property type="match status" value="2"/>
</dbReference>
<dbReference type="SMART" id="SM00448">
    <property type="entry name" value="REC"/>
    <property type="match status" value="1"/>
</dbReference>
<dbReference type="PROSITE" id="PS50110">
    <property type="entry name" value="RESPONSE_REGULATORY"/>
    <property type="match status" value="1"/>
</dbReference>
<organism evidence="11 12">
    <name type="scientific">Paenibacillus allorhizoplanae</name>
    <dbReference type="NCBI Taxonomy" id="2905648"/>
    <lineage>
        <taxon>Bacteria</taxon>
        <taxon>Bacillati</taxon>
        <taxon>Bacillota</taxon>
        <taxon>Bacilli</taxon>
        <taxon>Bacillales</taxon>
        <taxon>Paenibacillaceae</taxon>
        <taxon>Paenibacillus</taxon>
    </lineage>
</organism>
<feature type="modified residue" description="4-aspartylphosphate" evidence="8">
    <location>
        <position position="55"/>
    </location>
</feature>
<dbReference type="InterPro" id="IPR051552">
    <property type="entry name" value="HptR"/>
</dbReference>
<accession>A0ABN8FX03</accession>
<dbReference type="InterPro" id="IPR020449">
    <property type="entry name" value="Tscrpt_reg_AraC-type_HTH"/>
</dbReference>
<evidence type="ECO:0000256" key="3">
    <source>
        <dbReference type="ARBA" id="ARBA00022553"/>
    </source>
</evidence>
<name>A0ABN8FX03_9BACL</name>
<dbReference type="GO" id="GO:0050568">
    <property type="term" value="F:protein-glutamine glutaminase activity"/>
    <property type="evidence" value="ECO:0007669"/>
    <property type="project" value="UniProtKB-EC"/>
</dbReference>
<dbReference type="PANTHER" id="PTHR42713">
    <property type="entry name" value="HISTIDINE KINASE-RELATED"/>
    <property type="match status" value="1"/>
</dbReference>
<keyword evidence="4" id="KW-0902">Two-component regulatory system</keyword>
<dbReference type="Pfam" id="PF12833">
    <property type="entry name" value="HTH_18"/>
    <property type="match status" value="1"/>
</dbReference>
<dbReference type="SMART" id="SM00342">
    <property type="entry name" value="HTH_ARAC"/>
    <property type="match status" value="1"/>
</dbReference>
<evidence type="ECO:0000256" key="2">
    <source>
        <dbReference type="ARBA" id="ARBA00022490"/>
    </source>
</evidence>
<dbReference type="CDD" id="cd17536">
    <property type="entry name" value="REC_YesN-like"/>
    <property type="match status" value="1"/>
</dbReference>
<keyword evidence="12" id="KW-1185">Reference proteome</keyword>
<dbReference type="RefSeq" id="WP_236283994.1">
    <property type="nucleotide sequence ID" value="NZ_CAKMMW010000001.1"/>
</dbReference>
<evidence type="ECO:0000313" key="11">
    <source>
        <dbReference type="EMBL" id="CAH1191920.1"/>
    </source>
</evidence>